<reference evidence="7 8" key="1">
    <citation type="journal article" date="2016" name="Front. Microbiol.">
        <title>Fuerstia marisgermanicae gen. nov., sp. nov., an Unusual Member of the Phylum Planctomycetes from the German Wadden Sea.</title>
        <authorList>
            <person name="Kohn T."/>
            <person name="Heuer A."/>
            <person name="Jogler M."/>
            <person name="Vollmers J."/>
            <person name="Boedeker C."/>
            <person name="Bunk B."/>
            <person name="Rast P."/>
            <person name="Borchert D."/>
            <person name="Glockner I."/>
            <person name="Freese H.M."/>
            <person name="Klenk H.P."/>
            <person name="Overmann J."/>
            <person name="Kaster A.K."/>
            <person name="Rohde M."/>
            <person name="Wiegand S."/>
            <person name="Jogler C."/>
        </authorList>
    </citation>
    <scope>NUCLEOTIDE SEQUENCE [LARGE SCALE GENOMIC DNA]</scope>
    <source>
        <strain evidence="7 8">NH11</strain>
    </source>
</reference>
<dbReference type="Proteomes" id="UP000187735">
    <property type="component" value="Chromosome"/>
</dbReference>
<sequence length="305" mass="33911">MSVLVTHSLCKSYGARRGVNDINLTVDHGEIFGFLGPNGAGKSTTIRLLMGFLKPSSGTATIFGKDCWTDSESVKRDLGYVAGDVRLYPWLTARRAFRIVGEIRHQDLFEEGLKLAERFRLEPDLPVRKMSRGNRQKLALVMALAHRPKLVILDEPTSGLDPLMQDTLADCLKEMASEGRTIFFSSHTLSEVESLCDRIAIVRDGRIVADEKLATMKQRAPRSVILTFATDEAATLCETPEFLHKQKQTANQIHLQLHGPAIELTNWAATQTITDISIGPPNLESLFRRYYQTDEAAAASVEAQQ</sequence>
<evidence type="ECO:0000256" key="3">
    <source>
        <dbReference type="ARBA" id="ARBA00022458"/>
    </source>
</evidence>
<comment type="similarity">
    <text evidence="1">Belongs to the ABC transporter superfamily.</text>
</comment>
<dbReference type="PANTHER" id="PTHR42711">
    <property type="entry name" value="ABC TRANSPORTER ATP-BINDING PROTEIN"/>
    <property type="match status" value="1"/>
</dbReference>
<organism evidence="7 8">
    <name type="scientific">Fuerstiella marisgermanici</name>
    <dbReference type="NCBI Taxonomy" id="1891926"/>
    <lineage>
        <taxon>Bacteria</taxon>
        <taxon>Pseudomonadati</taxon>
        <taxon>Planctomycetota</taxon>
        <taxon>Planctomycetia</taxon>
        <taxon>Planctomycetales</taxon>
        <taxon>Planctomycetaceae</taxon>
        <taxon>Fuerstiella</taxon>
    </lineage>
</organism>
<dbReference type="SUPFAM" id="SSF52540">
    <property type="entry name" value="P-loop containing nucleoside triphosphate hydrolases"/>
    <property type="match status" value="1"/>
</dbReference>
<gene>
    <name evidence="7" type="primary">ybhF_10</name>
    <name evidence="7" type="ORF">Fuma_06526</name>
</gene>
<dbReference type="InterPro" id="IPR003439">
    <property type="entry name" value="ABC_transporter-like_ATP-bd"/>
</dbReference>
<dbReference type="PROSITE" id="PS50893">
    <property type="entry name" value="ABC_TRANSPORTER_2"/>
    <property type="match status" value="1"/>
</dbReference>
<evidence type="ECO:0000313" key="8">
    <source>
        <dbReference type="Proteomes" id="UP000187735"/>
    </source>
</evidence>
<keyword evidence="4" id="KW-0547">Nucleotide-binding</keyword>
<feature type="domain" description="ABC transporter" evidence="6">
    <location>
        <begin position="4"/>
        <end position="229"/>
    </location>
</feature>
<dbReference type="InterPro" id="IPR050763">
    <property type="entry name" value="ABC_transporter_ATP-binding"/>
</dbReference>
<dbReference type="AlphaFoldDB" id="A0A1P8WS15"/>
<evidence type="ECO:0000313" key="7">
    <source>
        <dbReference type="EMBL" id="APZ96852.1"/>
    </source>
</evidence>
<keyword evidence="5 7" id="KW-0067">ATP-binding</keyword>
<dbReference type="Pfam" id="PF00005">
    <property type="entry name" value="ABC_tran"/>
    <property type="match status" value="1"/>
</dbReference>
<dbReference type="InterPro" id="IPR003593">
    <property type="entry name" value="AAA+_ATPase"/>
</dbReference>
<evidence type="ECO:0000256" key="2">
    <source>
        <dbReference type="ARBA" id="ARBA00022448"/>
    </source>
</evidence>
<evidence type="ECO:0000259" key="6">
    <source>
        <dbReference type="PROSITE" id="PS50893"/>
    </source>
</evidence>
<proteinExistence type="inferred from homology"/>
<keyword evidence="8" id="KW-1185">Reference proteome</keyword>
<protein>
    <submittedName>
        <fullName evidence="7">Putative ABC transporter ATP-binding protein YbhF</fullName>
    </submittedName>
</protein>
<dbReference type="CDD" id="cd03230">
    <property type="entry name" value="ABC_DR_subfamily_A"/>
    <property type="match status" value="1"/>
</dbReference>
<dbReference type="SMART" id="SM00382">
    <property type="entry name" value="AAA"/>
    <property type="match status" value="1"/>
</dbReference>
<keyword evidence="2" id="KW-0813">Transport</keyword>
<evidence type="ECO:0000256" key="1">
    <source>
        <dbReference type="ARBA" id="ARBA00005417"/>
    </source>
</evidence>
<dbReference type="OrthoDB" id="9795548at2"/>
<name>A0A1P8WS15_9PLAN</name>
<dbReference type="InterPro" id="IPR027417">
    <property type="entry name" value="P-loop_NTPase"/>
</dbReference>
<dbReference type="RefSeq" id="WP_077027824.1">
    <property type="nucleotide sequence ID" value="NZ_CP017641.1"/>
</dbReference>
<evidence type="ECO:0000256" key="5">
    <source>
        <dbReference type="ARBA" id="ARBA00022840"/>
    </source>
</evidence>
<dbReference type="STRING" id="1891926.Fuma_06526"/>
<keyword evidence="3" id="KW-0536">Nodulation</keyword>
<evidence type="ECO:0000256" key="4">
    <source>
        <dbReference type="ARBA" id="ARBA00022741"/>
    </source>
</evidence>
<accession>A0A1P8WS15</accession>
<dbReference type="KEGG" id="fmr:Fuma_06526"/>
<dbReference type="PANTHER" id="PTHR42711:SF5">
    <property type="entry name" value="ABC TRANSPORTER ATP-BINDING PROTEIN NATA"/>
    <property type="match status" value="1"/>
</dbReference>
<dbReference type="GO" id="GO:0016887">
    <property type="term" value="F:ATP hydrolysis activity"/>
    <property type="evidence" value="ECO:0007669"/>
    <property type="project" value="InterPro"/>
</dbReference>
<dbReference type="EMBL" id="CP017641">
    <property type="protein sequence ID" value="APZ96852.1"/>
    <property type="molecule type" value="Genomic_DNA"/>
</dbReference>
<dbReference type="GO" id="GO:0005524">
    <property type="term" value="F:ATP binding"/>
    <property type="evidence" value="ECO:0007669"/>
    <property type="project" value="UniProtKB-KW"/>
</dbReference>
<dbReference type="Gene3D" id="3.40.50.300">
    <property type="entry name" value="P-loop containing nucleotide triphosphate hydrolases"/>
    <property type="match status" value="1"/>
</dbReference>